<sequence length="218" mass="25094">MVNPRTRKKLKNPKLKISKKRKNPLKRATFAGHPLFKDEWDPKQTLARNYRKMGLVAKMNGVAGGIEKDIFAKPTADDKDSSLAAATQGDHISEEDLKKLIPEGYGVIERDSEGNIVKVIMPEEHQDPLDSDYEVDPVPAKTGAVKALEDLANNAEKRKRWMSVGERHAIQDLIDAHGHNYRAMFWDNKLNVNQYTERQLEKMVKRYLEEKERFERDL</sequence>
<gene>
    <name evidence="1" type="primary">NOP16</name>
    <name evidence="1" type="ORF">EV182_000768</name>
</gene>
<proteinExistence type="predicted"/>
<protein>
    <submittedName>
        <fullName evidence="1">Nucleolar protein 16</fullName>
    </submittedName>
</protein>
<dbReference type="EMBL" id="JAMZIH010005202">
    <property type="protein sequence ID" value="KAJ1675692.1"/>
    <property type="molecule type" value="Genomic_DNA"/>
</dbReference>
<organism evidence="1 2">
    <name type="scientific">Spiromyces aspiralis</name>
    <dbReference type="NCBI Taxonomy" id="68401"/>
    <lineage>
        <taxon>Eukaryota</taxon>
        <taxon>Fungi</taxon>
        <taxon>Fungi incertae sedis</taxon>
        <taxon>Zoopagomycota</taxon>
        <taxon>Kickxellomycotina</taxon>
        <taxon>Kickxellomycetes</taxon>
        <taxon>Kickxellales</taxon>
        <taxon>Kickxellaceae</taxon>
        <taxon>Spiromyces</taxon>
    </lineage>
</organism>
<dbReference type="Proteomes" id="UP001145114">
    <property type="component" value="Unassembled WGS sequence"/>
</dbReference>
<name>A0ACC1HHM7_9FUNG</name>
<keyword evidence="2" id="KW-1185">Reference proteome</keyword>
<comment type="caution">
    <text evidence="1">The sequence shown here is derived from an EMBL/GenBank/DDBJ whole genome shotgun (WGS) entry which is preliminary data.</text>
</comment>
<accession>A0ACC1HHM7</accession>
<evidence type="ECO:0000313" key="2">
    <source>
        <dbReference type="Proteomes" id="UP001145114"/>
    </source>
</evidence>
<reference evidence="1" key="1">
    <citation type="submission" date="2022-06" db="EMBL/GenBank/DDBJ databases">
        <title>Phylogenomic reconstructions and comparative analyses of Kickxellomycotina fungi.</title>
        <authorList>
            <person name="Reynolds N.K."/>
            <person name="Stajich J.E."/>
            <person name="Barry K."/>
            <person name="Grigoriev I.V."/>
            <person name="Crous P."/>
            <person name="Smith M.E."/>
        </authorList>
    </citation>
    <scope>NUCLEOTIDE SEQUENCE</scope>
    <source>
        <strain evidence="1">RSA 2271</strain>
    </source>
</reference>
<evidence type="ECO:0000313" key="1">
    <source>
        <dbReference type="EMBL" id="KAJ1675692.1"/>
    </source>
</evidence>